<feature type="region of interest" description="Disordered" evidence="1">
    <location>
        <begin position="25"/>
        <end position="68"/>
    </location>
</feature>
<evidence type="ECO:0000256" key="1">
    <source>
        <dbReference type="SAM" id="MobiDB-lite"/>
    </source>
</evidence>
<organism evidence="2 3">
    <name type="scientific">Reticulomyxa filosa</name>
    <dbReference type="NCBI Taxonomy" id="46433"/>
    <lineage>
        <taxon>Eukaryota</taxon>
        <taxon>Sar</taxon>
        <taxon>Rhizaria</taxon>
        <taxon>Retaria</taxon>
        <taxon>Foraminifera</taxon>
        <taxon>Monothalamids</taxon>
        <taxon>Reticulomyxidae</taxon>
        <taxon>Reticulomyxa</taxon>
    </lineage>
</organism>
<keyword evidence="3" id="KW-1185">Reference proteome</keyword>
<feature type="compositionally biased region" description="Basic and acidic residues" evidence="1">
    <location>
        <begin position="34"/>
        <end position="44"/>
    </location>
</feature>
<feature type="compositionally biased region" description="Acidic residues" evidence="1">
    <location>
        <begin position="105"/>
        <end position="123"/>
    </location>
</feature>
<comment type="caution">
    <text evidence="2">The sequence shown here is derived from an EMBL/GenBank/DDBJ whole genome shotgun (WGS) entry which is preliminary data.</text>
</comment>
<gene>
    <name evidence="2" type="ORF">RFI_12069</name>
</gene>
<dbReference type="AlphaFoldDB" id="X6NGN8"/>
<dbReference type="Proteomes" id="UP000023152">
    <property type="component" value="Unassembled WGS sequence"/>
</dbReference>
<name>X6NGN8_RETFI</name>
<proteinExistence type="predicted"/>
<evidence type="ECO:0000313" key="3">
    <source>
        <dbReference type="Proteomes" id="UP000023152"/>
    </source>
</evidence>
<evidence type="ECO:0000313" key="2">
    <source>
        <dbReference type="EMBL" id="ETO25073.1"/>
    </source>
</evidence>
<reference evidence="2 3" key="1">
    <citation type="journal article" date="2013" name="Curr. Biol.">
        <title>The Genome of the Foraminiferan Reticulomyxa filosa.</title>
        <authorList>
            <person name="Glockner G."/>
            <person name="Hulsmann N."/>
            <person name="Schleicher M."/>
            <person name="Noegel A.A."/>
            <person name="Eichinger L."/>
            <person name="Gallinger C."/>
            <person name="Pawlowski J."/>
            <person name="Sierra R."/>
            <person name="Euteneuer U."/>
            <person name="Pillet L."/>
            <person name="Moustafa A."/>
            <person name="Platzer M."/>
            <person name="Groth M."/>
            <person name="Szafranski K."/>
            <person name="Schliwa M."/>
        </authorList>
    </citation>
    <scope>NUCLEOTIDE SEQUENCE [LARGE SCALE GENOMIC DNA]</scope>
</reference>
<sequence length="360" mass="41243">MPAQQRRRRKVRLLAKVKRDGIKQRLKHGALPKLRSEKKSSRENDESDLVAIEKGATSSFYDEDDDNKDERIYQLLRGRKATKSKKDIYLTDIFDVDEDKQRDEEDKEEEEEELEEEEEEEEGGRDMSKKEVKAHEDMIKKVFEQVNDNISSDKTVTVVGGHEAIHTPSAFDINTNVDKSIDLKTKDSLSGIMNEDSTKLQGTRHQSFVSMKEMLSRVSVPIDNVITKQIQEVDDFQDTHRMKLLIQQKINPFDIARKERGLQMHRTTQAMSEWDGAIDARQAQLKNETNRTFVAPQTTLNSFVNSMQWTGDLGKELQGILNDYETKHDLVHLSSKDDRQSTIATDDNATAAANTNLNSS</sequence>
<protein>
    <submittedName>
        <fullName evidence="2">Uncharacterized protein</fullName>
    </submittedName>
</protein>
<accession>X6NGN8</accession>
<feature type="non-terminal residue" evidence="2">
    <location>
        <position position="360"/>
    </location>
</feature>
<feature type="region of interest" description="Disordered" evidence="1">
    <location>
        <begin position="97"/>
        <end position="131"/>
    </location>
</feature>
<dbReference type="EMBL" id="ASPP01008758">
    <property type="protein sequence ID" value="ETO25073.1"/>
    <property type="molecule type" value="Genomic_DNA"/>
</dbReference>